<name>A0A0H3BVF8_SALNS</name>
<reference evidence="1 2" key="1">
    <citation type="journal article" date="2011" name="J. Bacteriol.">
        <title>Comparative genomics of 28 Salmonella enterica isolates: evidence for CRISPR-mediated adaptive sublineage evolution.</title>
        <authorList>
            <person name="Fricke W.F."/>
            <person name="Mammel M.K."/>
            <person name="McDermott P.F."/>
            <person name="Tartera C."/>
            <person name="White D.G."/>
            <person name="Leclerc J.E."/>
            <person name="Ravel J."/>
            <person name="Cebula T.A."/>
        </authorList>
    </citation>
    <scope>NUCLEOTIDE SEQUENCE [LARGE SCALE GENOMIC DNA]</scope>
    <source>
        <strain evidence="1 2">SL254</strain>
    </source>
</reference>
<dbReference type="AlphaFoldDB" id="A0A0H3BVF8"/>
<evidence type="ECO:0000313" key="1">
    <source>
        <dbReference type="EMBL" id="ACF64565.1"/>
    </source>
</evidence>
<evidence type="ECO:0000313" key="2">
    <source>
        <dbReference type="Proteomes" id="UP000008824"/>
    </source>
</evidence>
<gene>
    <name evidence="1" type="ordered locus">SNSL254_A0035</name>
</gene>
<dbReference type="HOGENOM" id="CLU_3316588_0_0_6"/>
<accession>A0A0H3BVF8</accession>
<sequence length="39" mass="4735">MRHNSNYFMSTINQSKHINLLIKINTTIILFLERLKIKF</sequence>
<dbReference type="Proteomes" id="UP000008824">
    <property type="component" value="Chromosome"/>
</dbReference>
<organism evidence="1 2">
    <name type="scientific">Salmonella newport (strain SL254)</name>
    <dbReference type="NCBI Taxonomy" id="423368"/>
    <lineage>
        <taxon>Bacteria</taxon>
        <taxon>Pseudomonadati</taxon>
        <taxon>Pseudomonadota</taxon>
        <taxon>Gammaproteobacteria</taxon>
        <taxon>Enterobacterales</taxon>
        <taxon>Enterobacteriaceae</taxon>
        <taxon>Salmonella</taxon>
    </lineage>
</organism>
<dbReference type="EMBL" id="CP001113">
    <property type="protein sequence ID" value="ACF64565.1"/>
    <property type="molecule type" value="Genomic_DNA"/>
</dbReference>
<proteinExistence type="predicted"/>
<protein>
    <submittedName>
        <fullName evidence="1">Uncharacterized protein</fullName>
    </submittedName>
</protein>
<dbReference type="KEGG" id="see:SNSL254_A0035"/>